<comment type="caution">
    <text evidence="1">The sequence shown here is derived from an EMBL/GenBank/DDBJ whole genome shotgun (WGS) entry which is preliminary data.</text>
</comment>
<proteinExistence type="predicted"/>
<gene>
    <name evidence="1" type="ORF">CK203_091672</name>
</gene>
<evidence type="ECO:0000313" key="2">
    <source>
        <dbReference type="Proteomes" id="UP000288805"/>
    </source>
</evidence>
<dbReference type="Proteomes" id="UP000288805">
    <property type="component" value="Unassembled WGS sequence"/>
</dbReference>
<sequence length="78" mass="8804">MGMENSNPINTLIEANHGLGEKQEKEEPVDQGGNLVTWRSKKQLTVTHSDAKAKFRAMAQRMCELLNLKIILLDLQVE</sequence>
<accession>A0A438FAY2</accession>
<dbReference type="AlphaFoldDB" id="A0A438FAY2"/>
<reference evidence="1 2" key="1">
    <citation type="journal article" date="2018" name="PLoS Genet.">
        <title>Population sequencing reveals clonal diversity and ancestral inbreeding in the grapevine cultivar Chardonnay.</title>
        <authorList>
            <person name="Roach M.J."/>
            <person name="Johnson D.L."/>
            <person name="Bohlmann J."/>
            <person name="van Vuuren H.J."/>
            <person name="Jones S.J."/>
            <person name="Pretorius I.S."/>
            <person name="Schmidt S.A."/>
            <person name="Borneman A.R."/>
        </authorList>
    </citation>
    <scope>NUCLEOTIDE SEQUENCE [LARGE SCALE GENOMIC DNA]</scope>
    <source>
        <strain evidence="2">cv. Chardonnay</strain>
        <tissue evidence="1">Leaf</tissue>
    </source>
</reference>
<organism evidence="1 2">
    <name type="scientific">Vitis vinifera</name>
    <name type="common">Grape</name>
    <dbReference type="NCBI Taxonomy" id="29760"/>
    <lineage>
        <taxon>Eukaryota</taxon>
        <taxon>Viridiplantae</taxon>
        <taxon>Streptophyta</taxon>
        <taxon>Embryophyta</taxon>
        <taxon>Tracheophyta</taxon>
        <taxon>Spermatophyta</taxon>
        <taxon>Magnoliopsida</taxon>
        <taxon>eudicotyledons</taxon>
        <taxon>Gunneridae</taxon>
        <taxon>Pentapetalae</taxon>
        <taxon>rosids</taxon>
        <taxon>Vitales</taxon>
        <taxon>Vitaceae</taxon>
        <taxon>Viteae</taxon>
        <taxon>Vitis</taxon>
    </lineage>
</organism>
<name>A0A438FAY2_VITVI</name>
<dbReference type="EMBL" id="QGNW01001066">
    <property type="protein sequence ID" value="RVW57132.1"/>
    <property type="molecule type" value="Genomic_DNA"/>
</dbReference>
<evidence type="ECO:0000313" key="1">
    <source>
        <dbReference type="EMBL" id="RVW57132.1"/>
    </source>
</evidence>
<protein>
    <submittedName>
        <fullName evidence="1">Uncharacterized protein</fullName>
    </submittedName>
</protein>